<evidence type="ECO:0000259" key="2">
    <source>
        <dbReference type="PROSITE" id="PS50110"/>
    </source>
</evidence>
<sequence length="130" mass="14737">MNSITIFNDMYTGMLIKEFSDGMDCLTSMEYFSNAMDAIKYVNENPVDLILLELHLPEFMGLIQSLKKIPKIIIIISDLPSVYKASGFPCEVEYLIKPFSKEKFDVALHKAHNYKSINSNSFPIGFAGKN</sequence>
<dbReference type="PROSITE" id="PS50110">
    <property type="entry name" value="RESPONSE_REGULATORY"/>
    <property type="match status" value="1"/>
</dbReference>
<keyword evidence="4" id="KW-1185">Reference proteome</keyword>
<dbReference type="EMBL" id="JBHUOJ010000039">
    <property type="protein sequence ID" value="MFD2835386.1"/>
    <property type="molecule type" value="Genomic_DNA"/>
</dbReference>
<dbReference type="InterPro" id="IPR001789">
    <property type="entry name" value="Sig_transdc_resp-reg_receiver"/>
</dbReference>
<protein>
    <recommendedName>
        <fullName evidence="2">Response regulatory domain-containing protein</fullName>
    </recommendedName>
</protein>
<comment type="caution">
    <text evidence="1">Lacks conserved residue(s) required for the propagation of feature annotation.</text>
</comment>
<evidence type="ECO:0000256" key="1">
    <source>
        <dbReference type="PROSITE-ProRule" id="PRU00169"/>
    </source>
</evidence>
<evidence type="ECO:0000313" key="4">
    <source>
        <dbReference type="Proteomes" id="UP001597438"/>
    </source>
</evidence>
<dbReference type="SUPFAM" id="SSF52172">
    <property type="entry name" value="CheY-like"/>
    <property type="match status" value="1"/>
</dbReference>
<organism evidence="3 4">
    <name type="scientific">Christiangramia antarctica</name>
    <dbReference type="NCBI Taxonomy" id="2058158"/>
    <lineage>
        <taxon>Bacteria</taxon>
        <taxon>Pseudomonadati</taxon>
        <taxon>Bacteroidota</taxon>
        <taxon>Flavobacteriia</taxon>
        <taxon>Flavobacteriales</taxon>
        <taxon>Flavobacteriaceae</taxon>
        <taxon>Christiangramia</taxon>
    </lineage>
</organism>
<name>A0ABW5X8I1_9FLAO</name>
<proteinExistence type="predicted"/>
<dbReference type="RefSeq" id="WP_251741123.1">
    <property type="nucleotide sequence ID" value="NZ_JBHUOJ010000039.1"/>
</dbReference>
<gene>
    <name evidence="3" type="ORF">ACFSYS_18990</name>
</gene>
<dbReference type="Gene3D" id="3.40.50.2300">
    <property type="match status" value="1"/>
</dbReference>
<accession>A0ABW5X8I1</accession>
<dbReference type="Proteomes" id="UP001597438">
    <property type="component" value="Unassembled WGS sequence"/>
</dbReference>
<dbReference type="InterPro" id="IPR011006">
    <property type="entry name" value="CheY-like_superfamily"/>
</dbReference>
<feature type="domain" description="Response regulatory" evidence="2">
    <location>
        <begin position="2"/>
        <end position="112"/>
    </location>
</feature>
<evidence type="ECO:0000313" key="3">
    <source>
        <dbReference type="EMBL" id="MFD2835386.1"/>
    </source>
</evidence>
<comment type="caution">
    <text evidence="3">The sequence shown here is derived from an EMBL/GenBank/DDBJ whole genome shotgun (WGS) entry which is preliminary data.</text>
</comment>
<reference evidence="4" key="1">
    <citation type="journal article" date="2019" name="Int. J. Syst. Evol. Microbiol.">
        <title>The Global Catalogue of Microorganisms (GCM) 10K type strain sequencing project: providing services to taxonomists for standard genome sequencing and annotation.</title>
        <authorList>
            <consortium name="The Broad Institute Genomics Platform"/>
            <consortium name="The Broad Institute Genome Sequencing Center for Infectious Disease"/>
            <person name="Wu L."/>
            <person name="Ma J."/>
        </authorList>
    </citation>
    <scope>NUCLEOTIDE SEQUENCE [LARGE SCALE GENOMIC DNA]</scope>
    <source>
        <strain evidence="4">KCTC 52925</strain>
    </source>
</reference>